<evidence type="ECO:0000313" key="1">
    <source>
        <dbReference type="EMBL" id="TIC91052.1"/>
    </source>
</evidence>
<organism evidence="1 2">
    <name type="scientific">Colletotrichum higginsianum</name>
    <dbReference type="NCBI Taxonomy" id="80884"/>
    <lineage>
        <taxon>Eukaryota</taxon>
        <taxon>Fungi</taxon>
        <taxon>Dikarya</taxon>
        <taxon>Ascomycota</taxon>
        <taxon>Pezizomycotina</taxon>
        <taxon>Sordariomycetes</taxon>
        <taxon>Hypocreomycetidae</taxon>
        <taxon>Glomerellales</taxon>
        <taxon>Glomerellaceae</taxon>
        <taxon>Colletotrichum</taxon>
        <taxon>Colletotrichum destructivum species complex</taxon>
    </lineage>
</organism>
<reference evidence="1 2" key="1">
    <citation type="journal article" date="2019" name="Genome Biol. Evol.">
        <title>Genomic Plasticity Mediated by Transposable Elements in the Plant Pathogenic Fungus Colletotrichum higginsianum.</title>
        <authorList>
            <person name="Tsushima A."/>
            <person name="Gan P."/>
            <person name="Kumakura N."/>
            <person name="Narusaka M."/>
            <person name="Takano Y."/>
            <person name="Narusaka Y."/>
            <person name="Shirasu K."/>
        </authorList>
    </citation>
    <scope>NUCLEOTIDE SEQUENCE [LARGE SCALE GENOMIC DNA]</scope>
    <source>
        <strain evidence="1 2">MAFF305635-RFP</strain>
    </source>
</reference>
<dbReference type="Proteomes" id="UP000305883">
    <property type="component" value="Unassembled WGS sequence"/>
</dbReference>
<evidence type="ECO:0000313" key="2">
    <source>
        <dbReference type="Proteomes" id="UP000305883"/>
    </source>
</evidence>
<gene>
    <name evidence="1" type="ORF">CH35J_011038</name>
</gene>
<accession>A0A4T0VGB5</accession>
<proteinExistence type="predicted"/>
<protein>
    <submittedName>
        <fullName evidence="1">Uncharacterized protein</fullName>
    </submittedName>
</protein>
<sequence>MHPTFAGLGPFYRWQCEESNSEHLGLTAEDINRERETVRNHLGNLLKQVSDAPYVGIVAFSQGCGIATVRLAGVLYVSAVDIAHFPKRTLGDS</sequence>
<dbReference type="AlphaFoldDB" id="A0A4T0VGB5"/>
<name>A0A4T0VGB5_9PEZI</name>
<dbReference type="EMBL" id="MWPZ01000010">
    <property type="protein sequence ID" value="TIC91052.1"/>
    <property type="molecule type" value="Genomic_DNA"/>
</dbReference>
<comment type="caution">
    <text evidence="1">The sequence shown here is derived from an EMBL/GenBank/DDBJ whole genome shotgun (WGS) entry which is preliminary data.</text>
</comment>
<dbReference type="OrthoDB" id="414698at2759"/>